<protein>
    <submittedName>
        <fullName evidence="1">Uncharacterized protein</fullName>
    </submittedName>
</protein>
<comment type="caution">
    <text evidence="1">The sequence shown here is derived from an EMBL/GenBank/DDBJ whole genome shotgun (WGS) entry which is preliminary data.</text>
</comment>
<sequence>MGKLEKYEGTPHFSQENICGGRLRWKKSRTTFSGDGIRSPVQKIAASRAQLDHQSHALALKTTSSQLVYFDKDMVECTMKTINVSRIAAAATNNCEVEISKCPTHVTDNITHGRSSRRASRSSTGLEMSGLLLTWTIILTEFIKCTFK</sequence>
<proteinExistence type="predicted"/>
<name>A0ABR2MSZ5_9ASPA</name>
<organism evidence="1 2">
    <name type="scientific">Platanthera guangdongensis</name>
    <dbReference type="NCBI Taxonomy" id="2320717"/>
    <lineage>
        <taxon>Eukaryota</taxon>
        <taxon>Viridiplantae</taxon>
        <taxon>Streptophyta</taxon>
        <taxon>Embryophyta</taxon>
        <taxon>Tracheophyta</taxon>
        <taxon>Spermatophyta</taxon>
        <taxon>Magnoliopsida</taxon>
        <taxon>Liliopsida</taxon>
        <taxon>Asparagales</taxon>
        <taxon>Orchidaceae</taxon>
        <taxon>Orchidoideae</taxon>
        <taxon>Orchideae</taxon>
        <taxon>Orchidinae</taxon>
        <taxon>Platanthera</taxon>
    </lineage>
</organism>
<dbReference type="Proteomes" id="UP001412067">
    <property type="component" value="Unassembled WGS sequence"/>
</dbReference>
<accession>A0ABR2MSZ5</accession>
<keyword evidence="2" id="KW-1185">Reference proteome</keyword>
<evidence type="ECO:0000313" key="2">
    <source>
        <dbReference type="Proteomes" id="UP001412067"/>
    </source>
</evidence>
<gene>
    <name evidence="1" type="ORF">KSP40_PGU006049</name>
</gene>
<evidence type="ECO:0000313" key="1">
    <source>
        <dbReference type="EMBL" id="KAK8967288.1"/>
    </source>
</evidence>
<reference evidence="1 2" key="1">
    <citation type="journal article" date="2022" name="Nat. Plants">
        <title>Genomes of leafy and leafless Platanthera orchids illuminate the evolution of mycoheterotrophy.</title>
        <authorList>
            <person name="Li M.H."/>
            <person name="Liu K.W."/>
            <person name="Li Z."/>
            <person name="Lu H.C."/>
            <person name="Ye Q.L."/>
            <person name="Zhang D."/>
            <person name="Wang J.Y."/>
            <person name="Li Y.F."/>
            <person name="Zhong Z.M."/>
            <person name="Liu X."/>
            <person name="Yu X."/>
            <person name="Liu D.K."/>
            <person name="Tu X.D."/>
            <person name="Liu B."/>
            <person name="Hao Y."/>
            <person name="Liao X.Y."/>
            <person name="Jiang Y.T."/>
            <person name="Sun W.H."/>
            <person name="Chen J."/>
            <person name="Chen Y.Q."/>
            <person name="Ai Y."/>
            <person name="Zhai J.W."/>
            <person name="Wu S.S."/>
            <person name="Zhou Z."/>
            <person name="Hsiao Y.Y."/>
            <person name="Wu W.L."/>
            <person name="Chen Y.Y."/>
            <person name="Lin Y.F."/>
            <person name="Hsu J.L."/>
            <person name="Li C.Y."/>
            <person name="Wang Z.W."/>
            <person name="Zhao X."/>
            <person name="Zhong W.Y."/>
            <person name="Ma X.K."/>
            <person name="Ma L."/>
            <person name="Huang J."/>
            <person name="Chen G.Z."/>
            <person name="Huang M.Z."/>
            <person name="Huang L."/>
            <person name="Peng D.H."/>
            <person name="Luo Y.B."/>
            <person name="Zou S.Q."/>
            <person name="Chen S.P."/>
            <person name="Lan S."/>
            <person name="Tsai W.C."/>
            <person name="Van de Peer Y."/>
            <person name="Liu Z.J."/>
        </authorList>
    </citation>
    <scope>NUCLEOTIDE SEQUENCE [LARGE SCALE GENOMIC DNA]</scope>
    <source>
        <strain evidence="1">Lor288</strain>
    </source>
</reference>
<dbReference type="EMBL" id="JBBWWR010000005">
    <property type="protein sequence ID" value="KAK8967288.1"/>
    <property type="molecule type" value="Genomic_DNA"/>
</dbReference>